<dbReference type="AlphaFoldDB" id="A0A6B1GAS0"/>
<dbReference type="EMBL" id="VYDA01000560">
    <property type="protein sequence ID" value="MYH63174.1"/>
    <property type="molecule type" value="Genomic_DNA"/>
</dbReference>
<proteinExistence type="predicted"/>
<evidence type="ECO:0000313" key="1">
    <source>
        <dbReference type="EMBL" id="MYH63174.1"/>
    </source>
</evidence>
<organism evidence="1">
    <name type="scientific">Caldilineaceae bacterium SB0675_bin_29</name>
    <dbReference type="NCBI Taxonomy" id="2605266"/>
    <lineage>
        <taxon>Bacteria</taxon>
        <taxon>Bacillati</taxon>
        <taxon>Chloroflexota</taxon>
        <taxon>Caldilineae</taxon>
        <taxon>Caldilineales</taxon>
        <taxon>Caldilineaceae</taxon>
    </lineage>
</organism>
<gene>
    <name evidence="1" type="ORF">F4148_15925</name>
</gene>
<accession>A0A6B1GAS0</accession>
<reference evidence="1" key="1">
    <citation type="submission" date="2019-09" db="EMBL/GenBank/DDBJ databases">
        <title>Characterisation of the sponge microbiome using genome-centric metagenomics.</title>
        <authorList>
            <person name="Engelberts J.P."/>
            <person name="Robbins S.J."/>
            <person name="De Goeij J.M."/>
            <person name="Aranda M."/>
            <person name="Bell S.C."/>
            <person name="Webster N.S."/>
        </authorList>
    </citation>
    <scope>NUCLEOTIDE SEQUENCE</scope>
    <source>
        <strain evidence="1">SB0675_bin_29</strain>
    </source>
</reference>
<sequence length="144" mass="15954">MTTPSLFDGAPEELSIYVSEGYWRGESMNLRRYTLRVDGFASVQAPLSGGELVTKPLTFAGNRLRVNFSASAAGIIQVEILRDQMDESVAGFGLDDCVELLGDDIERVVRWSGGADISRLEGVPVRLRFVLRDADLYAFQFVKM</sequence>
<protein>
    <submittedName>
        <fullName evidence="1">Uncharacterized protein</fullName>
    </submittedName>
</protein>
<name>A0A6B1GAS0_9CHLR</name>
<comment type="caution">
    <text evidence="1">The sequence shown here is derived from an EMBL/GenBank/DDBJ whole genome shotgun (WGS) entry which is preliminary data.</text>
</comment>